<sequence length="235" mass="28057">MYKETRIIQASEIGYNNRVRITDLIDMIQDVEGAHIESLSALAKESREQKFAIVLNFRYVHIKYWPKYKDMLELTTYPYETKQFLGYRNTLIHDLMGNLLVESYCLGSFIHMDSKAPHRLSNEVLRTLGNRKKHEMTYMGRKISLNRKLVFIKSFDQVVLPSHLDYYQHLNNAVYVDFAYNMLPLDFQFITLVCEYKKDFQLFQKMVLKLYQTEEGFLVQFFDESETLYSIIEFK</sequence>
<dbReference type="AlphaFoldDB" id="A0A553IHT5"/>
<dbReference type="InterPro" id="IPR002864">
    <property type="entry name" value="Acyl-ACP_thioesterase_NHD"/>
</dbReference>
<dbReference type="Proteomes" id="UP000315938">
    <property type="component" value="Unassembled WGS sequence"/>
</dbReference>
<dbReference type="Gene3D" id="3.10.129.10">
    <property type="entry name" value="Hotdog Thioesterase"/>
    <property type="match status" value="1"/>
</dbReference>
<dbReference type="SUPFAM" id="SSF54637">
    <property type="entry name" value="Thioesterase/thiol ester dehydrase-isomerase"/>
    <property type="match status" value="2"/>
</dbReference>
<accession>A0A553IHT5</accession>
<evidence type="ECO:0000313" key="2">
    <source>
        <dbReference type="EMBL" id="TRX99765.1"/>
    </source>
</evidence>
<gene>
    <name evidence="2" type="ORF">FNV44_01630</name>
</gene>
<proteinExistence type="predicted"/>
<dbReference type="GO" id="GO:0006633">
    <property type="term" value="P:fatty acid biosynthetic process"/>
    <property type="evidence" value="ECO:0007669"/>
    <property type="project" value="InterPro"/>
</dbReference>
<dbReference type="Pfam" id="PF01643">
    <property type="entry name" value="Acyl-ACP_TE"/>
    <property type="match status" value="1"/>
</dbReference>
<evidence type="ECO:0000313" key="3">
    <source>
        <dbReference type="Proteomes" id="UP000315938"/>
    </source>
</evidence>
<dbReference type="RefSeq" id="WP_064212143.1">
    <property type="nucleotide sequence ID" value="NZ_JACAOE010000001.1"/>
</dbReference>
<comment type="caution">
    <text evidence="2">The sequence shown here is derived from an EMBL/GenBank/DDBJ whole genome shotgun (WGS) entry which is preliminary data.</text>
</comment>
<reference evidence="2 3" key="1">
    <citation type="submission" date="2019-07" db="EMBL/GenBank/DDBJ databases">
        <title>Genome sequence of Acholeplasma laidlawii strain with increased resistance to erythromycin.</title>
        <authorList>
            <person name="Medvedeva E.S."/>
            <person name="Baranova N.B."/>
            <person name="Siniagina M.N."/>
            <person name="Mouzykantov A."/>
            <person name="Chernova O.A."/>
            <person name="Chernov V.M."/>
        </authorList>
    </citation>
    <scope>NUCLEOTIDE SEQUENCE [LARGE SCALE GENOMIC DNA]</scope>
    <source>
        <strain evidence="2 3">PG8REry</strain>
    </source>
</reference>
<dbReference type="EMBL" id="VKID01000001">
    <property type="protein sequence ID" value="TRX99765.1"/>
    <property type="molecule type" value="Genomic_DNA"/>
</dbReference>
<organism evidence="2 3">
    <name type="scientific">Acholeplasma laidlawii</name>
    <dbReference type="NCBI Taxonomy" id="2148"/>
    <lineage>
        <taxon>Bacteria</taxon>
        <taxon>Bacillati</taxon>
        <taxon>Mycoplasmatota</taxon>
        <taxon>Mollicutes</taxon>
        <taxon>Acholeplasmatales</taxon>
        <taxon>Acholeplasmataceae</taxon>
        <taxon>Acholeplasma</taxon>
    </lineage>
</organism>
<dbReference type="GO" id="GO:0016790">
    <property type="term" value="F:thiolester hydrolase activity"/>
    <property type="evidence" value="ECO:0007669"/>
    <property type="project" value="InterPro"/>
</dbReference>
<feature type="domain" description="Acyl-ACP thioesterase N-terminal hotdog" evidence="1">
    <location>
        <begin position="2"/>
        <end position="125"/>
    </location>
</feature>
<protein>
    <recommendedName>
        <fullName evidence="1">Acyl-ACP thioesterase N-terminal hotdog domain-containing protein</fullName>
    </recommendedName>
</protein>
<evidence type="ECO:0000259" key="1">
    <source>
        <dbReference type="Pfam" id="PF01643"/>
    </source>
</evidence>
<name>A0A553IHT5_ACHLA</name>
<dbReference type="InterPro" id="IPR029069">
    <property type="entry name" value="HotDog_dom_sf"/>
</dbReference>